<accession>A0AA37SU82</accession>
<organism evidence="2 3">
    <name type="scientific">Portibacter lacus</name>
    <dbReference type="NCBI Taxonomy" id="1099794"/>
    <lineage>
        <taxon>Bacteria</taxon>
        <taxon>Pseudomonadati</taxon>
        <taxon>Bacteroidota</taxon>
        <taxon>Saprospiria</taxon>
        <taxon>Saprospirales</taxon>
        <taxon>Haliscomenobacteraceae</taxon>
        <taxon>Portibacter</taxon>
    </lineage>
</organism>
<protein>
    <submittedName>
        <fullName evidence="2">Bifunctional protein PyrR</fullName>
    </submittedName>
</protein>
<name>A0AA37SU82_9BACT</name>
<reference evidence="2" key="2">
    <citation type="submission" date="2023-01" db="EMBL/GenBank/DDBJ databases">
        <title>Draft genome sequence of Portibacter lacus strain NBRC 108769.</title>
        <authorList>
            <person name="Sun Q."/>
            <person name="Mori K."/>
        </authorList>
    </citation>
    <scope>NUCLEOTIDE SEQUENCE</scope>
    <source>
        <strain evidence="2">NBRC 108769</strain>
    </source>
</reference>
<dbReference type="RefSeq" id="WP_235293667.1">
    <property type="nucleotide sequence ID" value="NZ_BSOH01000020.1"/>
</dbReference>
<dbReference type="Gene3D" id="3.40.50.2020">
    <property type="match status" value="1"/>
</dbReference>
<dbReference type="EMBL" id="BSOH01000020">
    <property type="protein sequence ID" value="GLR18303.1"/>
    <property type="molecule type" value="Genomic_DNA"/>
</dbReference>
<comment type="caution">
    <text evidence="2">The sequence shown here is derived from an EMBL/GenBank/DDBJ whole genome shotgun (WGS) entry which is preliminary data.</text>
</comment>
<dbReference type="InterPro" id="IPR000836">
    <property type="entry name" value="PRTase_dom"/>
</dbReference>
<dbReference type="CDD" id="cd06223">
    <property type="entry name" value="PRTases_typeI"/>
    <property type="match status" value="1"/>
</dbReference>
<keyword evidence="3" id="KW-1185">Reference proteome</keyword>
<dbReference type="InterPro" id="IPR029057">
    <property type="entry name" value="PRTase-like"/>
</dbReference>
<dbReference type="Proteomes" id="UP001156666">
    <property type="component" value="Unassembled WGS sequence"/>
</dbReference>
<dbReference type="Pfam" id="PF00156">
    <property type="entry name" value="Pribosyltran"/>
    <property type="match status" value="1"/>
</dbReference>
<sequence length="164" mass="18794">MNVLDNVQVQQKIKRVAIEILEYNFDEKEIILLGMNNNGYTLAELLKAEMALIYPNPISIRRITLDPKYPNKEEAIIEEGVQNLKGKVIIIIDDVANTGRSLFYAFKPLLNILPKRVQVMVLVNRKHKSFPVKVDYMGLELATTVKEHIKVDIKNKGNYSVDLE</sequence>
<evidence type="ECO:0000313" key="2">
    <source>
        <dbReference type="EMBL" id="GLR18303.1"/>
    </source>
</evidence>
<dbReference type="PANTHER" id="PTHR11608">
    <property type="entry name" value="BIFUNCTIONAL PROTEIN PYRR"/>
    <property type="match status" value="1"/>
</dbReference>
<feature type="domain" description="Phosphoribosyltransferase" evidence="1">
    <location>
        <begin position="2"/>
        <end position="152"/>
    </location>
</feature>
<evidence type="ECO:0000259" key="1">
    <source>
        <dbReference type="Pfam" id="PF00156"/>
    </source>
</evidence>
<dbReference type="PANTHER" id="PTHR11608:SF0">
    <property type="entry name" value="BIFUNCTIONAL PROTEIN PYRR"/>
    <property type="match status" value="1"/>
</dbReference>
<reference evidence="2" key="1">
    <citation type="journal article" date="2014" name="Int. J. Syst. Evol. Microbiol.">
        <title>Complete genome sequence of Corynebacterium casei LMG S-19264T (=DSM 44701T), isolated from a smear-ripened cheese.</title>
        <authorList>
            <consortium name="US DOE Joint Genome Institute (JGI-PGF)"/>
            <person name="Walter F."/>
            <person name="Albersmeier A."/>
            <person name="Kalinowski J."/>
            <person name="Ruckert C."/>
        </authorList>
    </citation>
    <scope>NUCLEOTIDE SEQUENCE</scope>
    <source>
        <strain evidence="2">NBRC 108769</strain>
    </source>
</reference>
<evidence type="ECO:0000313" key="3">
    <source>
        <dbReference type="Proteomes" id="UP001156666"/>
    </source>
</evidence>
<gene>
    <name evidence="2" type="primary">pyrR</name>
    <name evidence="2" type="ORF">GCM10007940_29190</name>
</gene>
<dbReference type="SUPFAM" id="SSF53271">
    <property type="entry name" value="PRTase-like"/>
    <property type="match status" value="1"/>
</dbReference>
<dbReference type="InterPro" id="IPR050137">
    <property type="entry name" value="PyrR_bifunctional"/>
</dbReference>
<proteinExistence type="predicted"/>
<dbReference type="AlphaFoldDB" id="A0AA37SU82"/>